<sequence>MIKYIQGISTKIEALKTPNVFNCIWFLMHQLDLVIKQIIENIIDLSSFIFIVTLMKVIN</sequence>
<dbReference type="Gramene" id="Pp3c23_7760V3.2">
    <property type="protein sequence ID" value="PAC:32951098.CDS.1"/>
    <property type="gene ID" value="Pp3c23_7760"/>
</dbReference>
<dbReference type="EnsemblPlants" id="Pp3c23_7760V3.1">
    <property type="protein sequence ID" value="PAC:32951097.CDS.1"/>
    <property type="gene ID" value="Pp3c23_7760"/>
</dbReference>
<protein>
    <submittedName>
        <fullName evidence="1 2">Uncharacterized protein</fullName>
    </submittedName>
</protein>
<dbReference type="InParanoid" id="A0A2K1IIE8"/>
<dbReference type="EMBL" id="ABEU02000023">
    <property type="protein sequence ID" value="PNR29048.1"/>
    <property type="molecule type" value="Genomic_DNA"/>
</dbReference>
<dbReference type="PaxDb" id="3218-PP1S10_251V6.1"/>
<name>A0A2K1IIE8_PHYPA</name>
<dbReference type="Gramene" id="Pp3c23_7760V3.1">
    <property type="protein sequence ID" value="PAC:32951097.CDS.1"/>
    <property type="gene ID" value="Pp3c23_7760"/>
</dbReference>
<reference evidence="2" key="3">
    <citation type="submission" date="2020-12" db="UniProtKB">
        <authorList>
            <consortium name="EnsemblPlants"/>
        </authorList>
    </citation>
    <scope>IDENTIFICATION</scope>
</reference>
<dbReference type="AlphaFoldDB" id="A0A2K1IIE8"/>
<keyword evidence="3" id="KW-1185">Reference proteome</keyword>
<evidence type="ECO:0000313" key="2">
    <source>
        <dbReference type="EnsemblPlants" id="PAC:32951097.CDS.1"/>
    </source>
</evidence>
<proteinExistence type="predicted"/>
<evidence type="ECO:0000313" key="3">
    <source>
        <dbReference type="Proteomes" id="UP000006727"/>
    </source>
</evidence>
<dbReference type="Proteomes" id="UP000006727">
    <property type="component" value="Chromosome 23"/>
</dbReference>
<accession>A0A2K1IIE8</accession>
<gene>
    <name evidence="1" type="ORF">PHYPA_027740</name>
</gene>
<reference evidence="1 3" key="2">
    <citation type="journal article" date="2018" name="Plant J.">
        <title>The Physcomitrella patens chromosome-scale assembly reveals moss genome structure and evolution.</title>
        <authorList>
            <person name="Lang D."/>
            <person name="Ullrich K.K."/>
            <person name="Murat F."/>
            <person name="Fuchs J."/>
            <person name="Jenkins J."/>
            <person name="Haas F.B."/>
            <person name="Piednoel M."/>
            <person name="Gundlach H."/>
            <person name="Van Bel M."/>
            <person name="Meyberg R."/>
            <person name="Vives C."/>
            <person name="Morata J."/>
            <person name="Symeonidi A."/>
            <person name="Hiss M."/>
            <person name="Muchero W."/>
            <person name="Kamisugi Y."/>
            <person name="Saleh O."/>
            <person name="Blanc G."/>
            <person name="Decker E.L."/>
            <person name="van Gessel N."/>
            <person name="Grimwood J."/>
            <person name="Hayes R.D."/>
            <person name="Graham S.W."/>
            <person name="Gunter L.E."/>
            <person name="McDaniel S.F."/>
            <person name="Hoernstein S.N.W."/>
            <person name="Larsson A."/>
            <person name="Li F.W."/>
            <person name="Perroud P.F."/>
            <person name="Phillips J."/>
            <person name="Ranjan P."/>
            <person name="Rokshar D.S."/>
            <person name="Rothfels C.J."/>
            <person name="Schneider L."/>
            <person name="Shu S."/>
            <person name="Stevenson D.W."/>
            <person name="Thummler F."/>
            <person name="Tillich M."/>
            <person name="Villarreal Aguilar J.C."/>
            <person name="Widiez T."/>
            <person name="Wong G.K."/>
            <person name="Wymore A."/>
            <person name="Zhang Y."/>
            <person name="Zimmer A.D."/>
            <person name="Quatrano R.S."/>
            <person name="Mayer K.F.X."/>
            <person name="Goodstein D."/>
            <person name="Casacuberta J.M."/>
            <person name="Vandepoele K."/>
            <person name="Reski R."/>
            <person name="Cuming A.C."/>
            <person name="Tuskan G.A."/>
            <person name="Maumus F."/>
            <person name="Salse J."/>
            <person name="Schmutz J."/>
            <person name="Rensing S.A."/>
        </authorList>
    </citation>
    <scope>NUCLEOTIDE SEQUENCE [LARGE SCALE GENOMIC DNA]</scope>
    <source>
        <strain evidence="2 3">cv. Gransden 2004</strain>
    </source>
</reference>
<evidence type="ECO:0000313" key="1">
    <source>
        <dbReference type="EMBL" id="PNR29048.1"/>
    </source>
</evidence>
<dbReference type="EnsemblPlants" id="Pp3c23_7760V3.2">
    <property type="protein sequence ID" value="PAC:32951098.CDS.1"/>
    <property type="gene ID" value="Pp3c23_7760"/>
</dbReference>
<organism evidence="1">
    <name type="scientific">Physcomitrium patens</name>
    <name type="common">Spreading-leaved earth moss</name>
    <name type="synonym">Physcomitrella patens</name>
    <dbReference type="NCBI Taxonomy" id="3218"/>
    <lineage>
        <taxon>Eukaryota</taxon>
        <taxon>Viridiplantae</taxon>
        <taxon>Streptophyta</taxon>
        <taxon>Embryophyta</taxon>
        <taxon>Bryophyta</taxon>
        <taxon>Bryophytina</taxon>
        <taxon>Bryopsida</taxon>
        <taxon>Funariidae</taxon>
        <taxon>Funariales</taxon>
        <taxon>Funariaceae</taxon>
        <taxon>Physcomitrium</taxon>
    </lineage>
</organism>
<reference evidence="1 3" key="1">
    <citation type="journal article" date="2008" name="Science">
        <title>The Physcomitrella genome reveals evolutionary insights into the conquest of land by plants.</title>
        <authorList>
            <person name="Rensing S."/>
            <person name="Lang D."/>
            <person name="Zimmer A."/>
            <person name="Terry A."/>
            <person name="Salamov A."/>
            <person name="Shapiro H."/>
            <person name="Nishiyama T."/>
            <person name="Perroud P.-F."/>
            <person name="Lindquist E."/>
            <person name="Kamisugi Y."/>
            <person name="Tanahashi T."/>
            <person name="Sakakibara K."/>
            <person name="Fujita T."/>
            <person name="Oishi K."/>
            <person name="Shin-I T."/>
            <person name="Kuroki Y."/>
            <person name="Toyoda A."/>
            <person name="Suzuki Y."/>
            <person name="Hashimoto A."/>
            <person name="Yamaguchi K."/>
            <person name="Sugano A."/>
            <person name="Kohara Y."/>
            <person name="Fujiyama A."/>
            <person name="Anterola A."/>
            <person name="Aoki S."/>
            <person name="Ashton N."/>
            <person name="Barbazuk W.B."/>
            <person name="Barker E."/>
            <person name="Bennetzen J."/>
            <person name="Bezanilla M."/>
            <person name="Blankenship R."/>
            <person name="Cho S.H."/>
            <person name="Dutcher S."/>
            <person name="Estelle M."/>
            <person name="Fawcett J.A."/>
            <person name="Gundlach H."/>
            <person name="Hanada K."/>
            <person name="Heyl A."/>
            <person name="Hicks K.A."/>
            <person name="Hugh J."/>
            <person name="Lohr M."/>
            <person name="Mayer K."/>
            <person name="Melkozernov A."/>
            <person name="Murata T."/>
            <person name="Nelson D."/>
            <person name="Pils B."/>
            <person name="Prigge M."/>
            <person name="Reiss B."/>
            <person name="Renner T."/>
            <person name="Rombauts S."/>
            <person name="Rushton P."/>
            <person name="Sanderfoot A."/>
            <person name="Schween G."/>
            <person name="Shiu S.-H."/>
            <person name="Stueber K."/>
            <person name="Theodoulou F.L."/>
            <person name="Tu H."/>
            <person name="Van de Peer Y."/>
            <person name="Verrier P.J."/>
            <person name="Waters E."/>
            <person name="Wood A."/>
            <person name="Yang L."/>
            <person name="Cove D."/>
            <person name="Cuming A."/>
            <person name="Hasebe M."/>
            <person name="Lucas S."/>
            <person name="Mishler D.B."/>
            <person name="Reski R."/>
            <person name="Grigoriev I."/>
            <person name="Quatrano R.S."/>
            <person name="Boore J.L."/>
        </authorList>
    </citation>
    <scope>NUCLEOTIDE SEQUENCE [LARGE SCALE GENOMIC DNA]</scope>
    <source>
        <strain evidence="2 3">cv. Gransden 2004</strain>
    </source>
</reference>